<dbReference type="AlphaFoldDB" id="A0A1E3KFT8"/>
<evidence type="ECO:0000259" key="10">
    <source>
        <dbReference type="Pfam" id="PF23769"/>
    </source>
</evidence>
<keyword evidence="7" id="KW-0539">Nucleus</keyword>
<dbReference type="Pfam" id="PF23869">
    <property type="entry name" value="Beta-prop_WDR75_1st"/>
    <property type="match status" value="2"/>
</dbReference>
<feature type="compositionally biased region" description="Basic residues" evidence="9">
    <location>
        <begin position="13"/>
        <end position="22"/>
    </location>
</feature>
<dbReference type="OrthoDB" id="4096at2759"/>
<evidence type="ECO:0000313" key="11">
    <source>
        <dbReference type="EMBL" id="ODO11447.1"/>
    </source>
</evidence>
<dbReference type="SMART" id="SM00320">
    <property type="entry name" value="WD40"/>
    <property type="match status" value="5"/>
</dbReference>
<dbReference type="Gene3D" id="2.130.10.10">
    <property type="entry name" value="YVTN repeat-like/Quinoprotein amine dehydrogenase"/>
    <property type="match status" value="3"/>
</dbReference>
<dbReference type="GO" id="GO:0045943">
    <property type="term" value="P:positive regulation of transcription by RNA polymerase I"/>
    <property type="evidence" value="ECO:0007669"/>
    <property type="project" value="InterPro"/>
</dbReference>
<keyword evidence="3" id="KW-0698">rRNA processing</keyword>
<dbReference type="GO" id="GO:0006364">
    <property type="term" value="P:rRNA processing"/>
    <property type="evidence" value="ECO:0007669"/>
    <property type="project" value="UniProtKB-KW"/>
</dbReference>
<dbReference type="SUPFAM" id="SSF101898">
    <property type="entry name" value="NHL repeat"/>
    <property type="match status" value="1"/>
</dbReference>
<protein>
    <recommendedName>
        <fullName evidence="10">WD repeat-containing protein 75 second beta-propeller domain-containing protein</fullName>
    </recommendedName>
</protein>
<comment type="subcellular location">
    <subcellularLocation>
        <location evidence="1">Nucleus</location>
        <location evidence="1">Nucleolus</location>
    </subcellularLocation>
</comment>
<keyword evidence="6" id="KW-0804">Transcription</keyword>
<dbReference type="PANTHER" id="PTHR44215">
    <property type="entry name" value="WD REPEAT-CONTAINING PROTEIN 75"/>
    <property type="match status" value="1"/>
</dbReference>
<name>A0A1E3KFT8_9TREE</name>
<feature type="repeat" description="WD" evidence="8">
    <location>
        <begin position="379"/>
        <end position="420"/>
    </location>
</feature>
<dbReference type="GO" id="GO:0003723">
    <property type="term" value="F:RNA binding"/>
    <property type="evidence" value="ECO:0007669"/>
    <property type="project" value="InterPro"/>
</dbReference>
<feature type="domain" description="WD repeat-containing protein 75 second beta-propeller" evidence="10">
    <location>
        <begin position="488"/>
        <end position="784"/>
    </location>
</feature>
<gene>
    <name evidence="11" type="ORF">I350_00227</name>
</gene>
<dbReference type="PROSITE" id="PS50294">
    <property type="entry name" value="WD_REPEATS_REGION"/>
    <property type="match status" value="1"/>
</dbReference>
<evidence type="ECO:0000313" key="12">
    <source>
        <dbReference type="Proteomes" id="UP000095149"/>
    </source>
</evidence>
<dbReference type="Pfam" id="PF23769">
    <property type="entry name" value="Beta-prop_WDR75_2nd"/>
    <property type="match status" value="1"/>
</dbReference>
<evidence type="ECO:0000256" key="7">
    <source>
        <dbReference type="ARBA" id="ARBA00023242"/>
    </source>
</evidence>
<evidence type="ECO:0000256" key="4">
    <source>
        <dbReference type="ARBA" id="ARBA00022574"/>
    </source>
</evidence>
<dbReference type="InterPro" id="IPR015943">
    <property type="entry name" value="WD40/YVTN_repeat-like_dom_sf"/>
</dbReference>
<dbReference type="InterPro" id="IPR053826">
    <property type="entry name" value="WDR75"/>
</dbReference>
<keyword evidence="4 8" id="KW-0853">WD repeat</keyword>
<evidence type="ECO:0000256" key="9">
    <source>
        <dbReference type="SAM" id="MobiDB-lite"/>
    </source>
</evidence>
<feature type="compositionally biased region" description="Low complexity" evidence="9">
    <location>
        <begin position="74"/>
        <end position="86"/>
    </location>
</feature>
<dbReference type="InterPro" id="IPR001680">
    <property type="entry name" value="WD40_rpt"/>
</dbReference>
<dbReference type="GO" id="GO:2000234">
    <property type="term" value="P:positive regulation of rRNA processing"/>
    <property type="evidence" value="ECO:0007669"/>
    <property type="project" value="TreeGrafter"/>
</dbReference>
<proteinExistence type="predicted"/>
<keyword evidence="2" id="KW-0690">Ribosome biogenesis</keyword>
<evidence type="ECO:0000256" key="5">
    <source>
        <dbReference type="ARBA" id="ARBA00022737"/>
    </source>
</evidence>
<sequence length="1062" mass="114604">MAQNTQATPKPRAERHRHKHRKELAEAGLATPSAKGKERAVEAPSATTPGTDGKAGKKRRKRQVPNGGPVHEGASAQQHAESSASALRRTGDEETWDPIPVAQNEVSRVPPVWSADGRFYLSVAHTSIHVHSSVAPDFTRLSTLSSTHAKGHTKAITSLHLSPINPFQAISSSLDGTVKVWDWITGRLVRTIEIQEPSSKVEHVTFGQVAGKWWLFAAVTHSKPSSSGSKLAYKVLRMPLSGKASPVLLGKLSNPPVALIMSPRNTYLVALASTKAYTYRMPVSSKAFDPWQDRPTCVKFVSDQPFTCGAFCPEKALASAKEEEWFATGDQQGVIRLWHGLTQAFRQVDAATRVALGGIGDTSKAVLPETEKRLPTTSLHWHAHAVAAIAFTPSGSQLLSVGEESVLVQWHLASGRREYIPRLGGRPIISLAVRRATGTSEEEWWMSLADGSVIRVGGSTSSIANVGQGIRLDPLRPSSPDVSYPISVHPATRALVVPSSHPSTLQFIDPIASTVIFDLEVVPSNRVSRRDEKELEPVRVEKVTFTEEQDGKSTWMATMEGRKGVEGEGGGLVKTLKVWKWVDERYMVNTQFPRPHSTADITSMSFTSIPAVATASKSVSGPHPYLITTASDGVAKIWQVKQSKKSEQVHWSCRSTFNYRNLPIISSASSADASILALCHGSVVTLWDIASNILLKVLDVPAGVDARTVEFVGKEGRWLVGAGSTKGLVSWDLLSCEISWSLPSLPVSSLVPSTASTFFTVAASSAAGTSFRVFDPTSAVPLRTVNISHQSSRLLALPSATGSEAVSSLHLVFVSPSGEIYRLGDLVSSSSRTAIKNVSQAKTSTGLSIWQEMFGKGAFLQDSELEEPATATATALQQRVANNLGRPADVFEGPSHTMPPTSMLFDAFMDELLSGNQAPREEKQEKSVEQGDAIVYEVEVDESREERDETKVLKAKDVADEDVKELEVFFRDLLSSTPRAPNTPALRKPHPVRNGLPSHISSAQNTPSRSVSTPVPKKANGHGPRGSLLASASKDMDSDMGTPSSTTGSGKKKAKKRKAPQE</sequence>
<keyword evidence="5" id="KW-0677">Repeat</keyword>
<organism evidence="11 12">
    <name type="scientific">Cryptococcus amylolentus CBS 6273</name>
    <dbReference type="NCBI Taxonomy" id="1296118"/>
    <lineage>
        <taxon>Eukaryota</taxon>
        <taxon>Fungi</taxon>
        <taxon>Dikarya</taxon>
        <taxon>Basidiomycota</taxon>
        <taxon>Agaricomycotina</taxon>
        <taxon>Tremellomycetes</taxon>
        <taxon>Tremellales</taxon>
        <taxon>Cryptococcaceae</taxon>
        <taxon>Cryptococcus</taxon>
    </lineage>
</organism>
<evidence type="ECO:0000256" key="2">
    <source>
        <dbReference type="ARBA" id="ARBA00022517"/>
    </source>
</evidence>
<dbReference type="InterPro" id="IPR057644">
    <property type="entry name" value="Beta-prop_WDR75_2nd"/>
</dbReference>
<feature type="compositionally biased region" description="Polar residues" evidence="9">
    <location>
        <begin position="999"/>
        <end position="1013"/>
    </location>
</feature>
<comment type="caution">
    <text evidence="11">The sequence shown here is derived from an EMBL/GenBank/DDBJ whole genome shotgun (WGS) entry which is preliminary data.</text>
</comment>
<feature type="compositionally biased region" description="Basic residues" evidence="9">
    <location>
        <begin position="1050"/>
        <end position="1062"/>
    </location>
</feature>
<dbReference type="Proteomes" id="UP000095149">
    <property type="component" value="Unassembled WGS sequence"/>
</dbReference>
<accession>A0A1E3KFT8</accession>
<dbReference type="PANTHER" id="PTHR44215:SF1">
    <property type="entry name" value="WD REPEAT-CONTAINING PROTEIN 75"/>
    <property type="match status" value="1"/>
</dbReference>
<evidence type="ECO:0000256" key="8">
    <source>
        <dbReference type="PROSITE-ProRule" id="PRU00221"/>
    </source>
</evidence>
<feature type="region of interest" description="Disordered" evidence="9">
    <location>
        <begin position="1"/>
        <end position="103"/>
    </location>
</feature>
<feature type="repeat" description="WD" evidence="8">
    <location>
        <begin position="149"/>
        <end position="191"/>
    </location>
</feature>
<dbReference type="SUPFAM" id="SSF50978">
    <property type="entry name" value="WD40 repeat-like"/>
    <property type="match status" value="1"/>
</dbReference>
<reference evidence="11 12" key="1">
    <citation type="submission" date="2016-06" db="EMBL/GenBank/DDBJ databases">
        <title>Evolution of pathogenesis and genome organization in the Tremellales.</title>
        <authorList>
            <person name="Cuomo C."/>
            <person name="Litvintseva A."/>
            <person name="Heitman J."/>
            <person name="Chen Y."/>
            <person name="Sun S."/>
            <person name="Springer D."/>
            <person name="Dromer F."/>
            <person name="Young S."/>
            <person name="Zeng Q."/>
            <person name="Chapman S."/>
            <person name="Gujja S."/>
            <person name="Saif S."/>
            <person name="Birren B."/>
        </authorList>
    </citation>
    <scope>NUCLEOTIDE SEQUENCE [LARGE SCALE GENOMIC DNA]</scope>
    <source>
        <strain evidence="11 12">CBS 6273</strain>
    </source>
</reference>
<feature type="region of interest" description="Disordered" evidence="9">
    <location>
        <begin position="976"/>
        <end position="1062"/>
    </location>
</feature>
<dbReference type="GO" id="GO:0032040">
    <property type="term" value="C:small-subunit processome"/>
    <property type="evidence" value="ECO:0007669"/>
    <property type="project" value="InterPro"/>
</dbReference>
<dbReference type="PROSITE" id="PS50082">
    <property type="entry name" value="WD_REPEATS_2"/>
    <property type="match status" value="2"/>
</dbReference>
<dbReference type="EMBL" id="MEKH01000001">
    <property type="protein sequence ID" value="ODO11447.1"/>
    <property type="molecule type" value="Genomic_DNA"/>
</dbReference>
<evidence type="ECO:0000256" key="6">
    <source>
        <dbReference type="ARBA" id="ARBA00023163"/>
    </source>
</evidence>
<evidence type="ECO:0000256" key="1">
    <source>
        <dbReference type="ARBA" id="ARBA00004604"/>
    </source>
</evidence>
<evidence type="ECO:0000256" key="3">
    <source>
        <dbReference type="ARBA" id="ARBA00022552"/>
    </source>
</evidence>
<dbReference type="InterPro" id="IPR036322">
    <property type="entry name" value="WD40_repeat_dom_sf"/>
</dbReference>